<sequence length="187" mass="20839">MTDIKVELVVTMGVALFRDLGYNRISKLYFKNAVGGDFTLIFNDNDLMAISKCARDGEMLDFYINHHNSERLGTGTTNNSQPFVEVVNNYPSFNNVNVEDLVEKDEAILETKAKLPKEATREQGQSVPIDIIGDGQESVDDDEVAGVSESDEGNDNMYYDSSDLGSYYETNEELGKDAVRKSKTIII</sequence>
<reference evidence="3" key="1">
    <citation type="journal article" date="2010" name="Nat. Biotechnol.">
        <title>Draft genome sequence of the oilseed species Ricinus communis.</title>
        <authorList>
            <person name="Chan A.P."/>
            <person name="Crabtree J."/>
            <person name="Zhao Q."/>
            <person name="Lorenzi H."/>
            <person name="Orvis J."/>
            <person name="Puiu D."/>
            <person name="Melake-Berhan A."/>
            <person name="Jones K.M."/>
            <person name="Redman J."/>
            <person name="Chen G."/>
            <person name="Cahoon E.B."/>
            <person name="Gedil M."/>
            <person name="Stanke M."/>
            <person name="Haas B.J."/>
            <person name="Wortman J.R."/>
            <person name="Fraser-Liggett C.M."/>
            <person name="Ravel J."/>
            <person name="Rabinowicz P.D."/>
        </authorList>
    </citation>
    <scope>NUCLEOTIDE SEQUENCE [LARGE SCALE GENOMIC DNA]</scope>
    <source>
        <strain evidence="3">cv. Hale</strain>
    </source>
</reference>
<organism evidence="2 3">
    <name type="scientific">Ricinus communis</name>
    <name type="common">Castor bean</name>
    <dbReference type="NCBI Taxonomy" id="3988"/>
    <lineage>
        <taxon>Eukaryota</taxon>
        <taxon>Viridiplantae</taxon>
        <taxon>Streptophyta</taxon>
        <taxon>Embryophyta</taxon>
        <taxon>Tracheophyta</taxon>
        <taxon>Spermatophyta</taxon>
        <taxon>Magnoliopsida</taxon>
        <taxon>eudicotyledons</taxon>
        <taxon>Gunneridae</taxon>
        <taxon>Pentapetalae</taxon>
        <taxon>rosids</taxon>
        <taxon>fabids</taxon>
        <taxon>Malpighiales</taxon>
        <taxon>Euphorbiaceae</taxon>
        <taxon>Acalyphoideae</taxon>
        <taxon>Acalypheae</taxon>
        <taxon>Ricinus</taxon>
    </lineage>
</organism>
<gene>
    <name evidence="2" type="ORF">RCOM_0646970</name>
</gene>
<dbReference type="InParanoid" id="B9SFK1"/>
<evidence type="ECO:0000313" key="3">
    <source>
        <dbReference type="Proteomes" id="UP000008311"/>
    </source>
</evidence>
<accession>B9SFK1</accession>
<dbReference type="Proteomes" id="UP000008311">
    <property type="component" value="Unassembled WGS sequence"/>
</dbReference>
<dbReference type="EMBL" id="EQ973945">
    <property type="protein sequence ID" value="EEF37613.1"/>
    <property type="molecule type" value="Genomic_DNA"/>
</dbReference>
<feature type="region of interest" description="Disordered" evidence="1">
    <location>
        <begin position="117"/>
        <end position="160"/>
    </location>
</feature>
<dbReference type="AlphaFoldDB" id="B9SFK1"/>
<feature type="compositionally biased region" description="Acidic residues" evidence="1">
    <location>
        <begin position="137"/>
        <end position="154"/>
    </location>
</feature>
<keyword evidence="3" id="KW-1185">Reference proteome</keyword>
<name>B9SFK1_RICCO</name>
<evidence type="ECO:0000313" key="2">
    <source>
        <dbReference type="EMBL" id="EEF37613.1"/>
    </source>
</evidence>
<protein>
    <submittedName>
        <fullName evidence="2">Uncharacterized protein</fullName>
    </submittedName>
</protein>
<evidence type="ECO:0000256" key="1">
    <source>
        <dbReference type="SAM" id="MobiDB-lite"/>
    </source>
</evidence>
<proteinExistence type="predicted"/>